<proteinExistence type="predicted"/>
<organism evidence="1 2">
    <name type="scientific">Ramlibacter henchirensis</name>
    <dbReference type="NCBI Taxonomy" id="204072"/>
    <lineage>
        <taxon>Bacteria</taxon>
        <taxon>Pseudomonadati</taxon>
        <taxon>Pseudomonadota</taxon>
        <taxon>Betaproteobacteria</taxon>
        <taxon>Burkholderiales</taxon>
        <taxon>Comamonadaceae</taxon>
        <taxon>Ramlibacter</taxon>
    </lineage>
</organism>
<dbReference type="OrthoDB" id="8907174at2"/>
<dbReference type="AlphaFoldDB" id="A0A4Z0BNR4"/>
<protein>
    <recommendedName>
        <fullName evidence="3">GAF domain-containing protein</fullName>
    </recommendedName>
</protein>
<dbReference type="RefSeq" id="WP_135265295.1">
    <property type="nucleotide sequence ID" value="NZ_SMLM01000003.1"/>
</dbReference>
<dbReference type="SUPFAM" id="SSF55781">
    <property type="entry name" value="GAF domain-like"/>
    <property type="match status" value="1"/>
</dbReference>
<gene>
    <name evidence="1" type="ORF">EZ313_21230</name>
</gene>
<accession>A0A4Z0BNR4</accession>
<evidence type="ECO:0000313" key="1">
    <source>
        <dbReference type="EMBL" id="TFZ00957.1"/>
    </source>
</evidence>
<reference evidence="1 2" key="1">
    <citation type="submission" date="2019-03" db="EMBL/GenBank/DDBJ databases">
        <title>Ramlibacter henchirensis DSM 14656, whole genome shotgun sequence.</title>
        <authorList>
            <person name="Zhang X."/>
            <person name="Feng G."/>
            <person name="Zhu H."/>
        </authorList>
    </citation>
    <scope>NUCLEOTIDE SEQUENCE [LARGE SCALE GENOMIC DNA]</scope>
    <source>
        <strain evidence="1 2">DSM 14656</strain>
    </source>
</reference>
<dbReference type="EMBL" id="SMLM01000003">
    <property type="protein sequence ID" value="TFZ00957.1"/>
    <property type="molecule type" value="Genomic_DNA"/>
</dbReference>
<name>A0A4Z0BNR4_9BURK</name>
<sequence length="145" mass="15481">MSLSNAMLISSAASRSHSSPTSVPGQEEAIRVVLGMLREHGMDVVFVGQFTEGSRRFRVVETIAHGLAAAAATGVDAGDGRSLLESTVVLRDGRVLGKLCCVSAVTDPATSERDLRWLRQGALLVARLLDNEQVLRELSAQSLNH</sequence>
<evidence type="ECO:0000313" key="2">
    <source>
        <dbReference type="Proteomes" id="UP000298180"/>
    </source>
</evidence>
<evidence type="ECO:0008006" key="3">
    <source>
        <dbReference type="Google" id="ProtNLM"/>
    </source>
</evidence>
<comment type="caution">
    <text evidence="1">The sequence shown here is derived from an EMBL/GenBank/DDBJ whole genome shotgun (WGS) entry which is preliminary data.</text>
</comment>
<keyword evidence="2" id="KW-1185">Reference proteome</keyword>
<dbReference type="Proteomes" id="UP000298180">
    <property type="component" value="Unassembled WGS sequence"/>
</dbReference>